<dbReference type="Pfam" id="PF08238">
    <property type="entry name" value="Sel1"/>
    <property type="match status" value="5"/>
</dbReference>
<dbReference type="InterPro" id="IPR006597">
    <property type="entry name" value="Sel1-like"/>
</dbReference>
<sequence length="322" mass="36358">MYRKNWTFLTLFVVPLATLANTVPSTPSSLTPTTQKTENTCVELYNQDAFSNALKFCLQSAQEGNIDSQYLLGKLYQEGKGTPLDYAKALHWYQQAAQKNHPEALFELGKAYSTGTLMPIDYQKAFQYFSKAAQQDIVNAQLLLALCYQIGHGTPQNYERAAYWFNIVQENGMSTPLEITLQATTHEITQSKHSVWAAQDLYLKAMHFVDSKNTEKRNHHLNLLQEAAAQGNPKAQYQLALYYFQGTYLPQDDAKAFEWFSKAAASSYPPAQSLLAWMHALGLGIHEDMVQATVWFEKALMNKDSLTQKLVSVQSKILSETD</sequence>
<dbReference type="EMBL" id="LKHV02000001">
    <property type="protein sequence ID" value="MCS5709244.1"/>
    <property type="molecule type" value="Genomic_DNA"/>
</dbReference>
<protein>
    <submittedName>
        <fullName evidence="2">Localization factor PodJL</fullName>
    </submittedName>
    <submittedName>
        <fullName evidence="3">Sel1 repeat family protein</fullName>
    </submittedName>
</protein>
<evidence type="ECO:0000313" key="4">
    <source>
        <dbReference type="Proteomes" id="UP000051494"/>
    </source>
</evidence>
<dbReference type="STRING" id="437022.CC99x_01847"/>
<dbReference type="PANTHER" id="PTHR11102:SF160">
    <property type="entry name" value="ERAD-ASSOCIATED E3 UBIQUITIN-PROTEIN LIGASE COMPONENT HRD3"/>
    <property type="match status" value="1"/>
</dbReference>
<dbReference type="PANTHER" id="PTHR11102">
    <property type="entry name" value="SEL-1-LIKE PROTEIN"/>
    <property type="match status" value="1"/>
</dbReference>
<feature type="chain" id="PRO_5043129734" evidence="1">
    <location>
        <begin position="21"/>
        <end position="322"/>
    </location>
</feature>
<dbReference type="InterPro" id="IPR011990">
    <property type="entry name" value="TPR-like_helical_dom_sf"/>
</dbReference>
<dbReference type="SUPFAM" id="SSF81901">
    <property type="entry name" value="HCP-like"/>
    <property type="match status" value="2"/>
</dbReference>
<proteinExistence type="predicted"/>
<evidence type="ECO:0000256" key="1">
    <source>
        <dbReference type="SAM" id="SignalP"/>
    </source>
</evidence>
<reference evidence="3" key="2">
    <citation type="journal article" date="2016" name="Genome Announc.">
        <title>Draft Genome Sequences of Two Novel Amoeba-Resistant Intranuclear Bacteria, 'Candidatus Berkiella cookevillensis' and 'Candidatus Berkiella aquae'.</title>
        <authorList>
            <person name="Mehari Y.T."/>
            <person name="Arivett B.A."/>
            <person name="Farone A.L."/>
            <person name="Gunderson J.H."/>
            <person name="Farone M.B."/>
        </authorList>
    </citation>
    <scope>NUCLEOTIDE SEQUENCE</scope>
    <source>
        <strain evidence="3">CC99</strain>
    </source>
</reference>
<reference evidence="2" key="1">
    <citation type="submission" date="2015-09" db="EMBL/GenBank/DDBJ databases">
        <title>Draft Genome Sequences of Two Novel Amoeba-resistant Intranuclear Bacteria, Candidatus Berkiella cookevillensis and Candidatus Berkiella aquae.</title>
        <authorList>
            <person name="Mehari Y.T."/>
            <person name="Arivett B.A."/>
            <person name="Farone A.L."/>
            <person name="Gunderson J.H."/>
            <person name="Farone M.B."/>
        </authorList>
    </citation>
    <scope>NUCLEOTIDE SEQUENCE [LARGE SCALE GENOMIC DNA]</scope>
    <source>
        <strain evidence="2">CC99</strain>
    </source>
</reference>
<dbReference type="RefSeq" id="WP_057624959.1">
    <property type="nucleotide sequence ID" value="NZ_LKHV02000001.1"/>
</dbReference>
<keyword evidence="4" id="KW-1185">Reference proteome</keyword>
<dbReference type="Proteomes" id="UP000051494">
    <property type="component" value="Unassembled WGS sequence"/>
</dbReference>
<dbReference type="InterPro" id="IPR050767">
    <property type="entry name" value="Sel1_AlgK"/>
</dbReference>
<evidence type="ECO:0000313" key="3">
    <source>
        <dbReference type="EMBL" id="MCS5709244.1"/>
    </source>
</evidence>
<dbReference type="OrthoDB" id="6114904at2"/>
<name>A0A0Q9YNG4_9GAMM</name>
<gene>
    <name evidence="2" type="primary">podJ_2</name>
    <name evidence="3" type="ORF">CC99x_010035</name>
    <name evidence="2" type="ORF">CC99x_01847</name>
</gene>
<reference evidence="3" key="3">
    <citation type="submission" date="2021-06" db="EMBL/GenBank/DDBJ databases">
        <title>Genomic Description and Analysis of Intracellular Bacteria, Candidatus Berkiella cookevillensis and Candidatus Berkiella aquae.</title>
        <authorList>
            <person name="Kidane D.T."/>
            <person name="Mehari Y.T."/>
            <person name="Rice F.C."/>
            <person name="Arivett B.A."/>
            <person name="Farone A.L."/>
            <person name="Berk S.G."/>
            <person name="Farone M.B."/>
        </authorList>
    </citation>
    <scope>NUCLEOTIDE SEQUENCE</scope>
    <source>
        <strain evidence="3">CC99</strain>
    </source>
</reference>
<dbReference type="AlphaFoldDB" id="A0A0Q9YNG4"/>
<dbReference type="EMBL" id="LKHV01000009">
    <property type="protein sequence ID" value="KRG18135.1"/>
    <property type="molecule type" value="Genomic_DNA"/>
</dbReference>
<organism evidence="2">
    <name type="scientific">Candidatus Berkiella cookevillensis</name>
    <dbReference type="NCBI Taxonomy" id="437022"/>
    <lineage>
        <taxon>Bacteria</taxon>
        <taxon>Pseudomonadati</taxon>
        <taxon>Pseudomonadota</taxon>
        <taxon>Gammaproteobacteria</taxon>
        <taxon>Candidatus Berkiellales</taxon>
        <taxon>Candidatus Berkiellaceae</taxon>
        <taxon>Candidatus Berkiella</taxon>
    </lineage>
</organism>
<dbReference type="SMART" id="SM00671">
    <property type="entry name" value="SEL1"/>
    <property type="match status" value="5"/>
</dbReference>
<keyword evidence="1" id="KW-0732">Signal</keyword>
<evidence type="ECO:0000313" key="2">
    <source>
        <dbReference type="EMBL" id="KRG18135.1"/>
    </source>
</evidence>
<feature type="signal peptide" evidence="1">
    <location>
        <begin position="1"/>
        <end position="20"/>
    </location>
</feature>
<dbReference type="Gene3D" id="1.25.40.10">
    <property type="entry name" value="Tetratricopeptide repeat domain"/>
    <property type="match status" value="2"/>
</dbReference>
<accession>A0A0Q9YNG4</accession>
<comment type="caution">
    <text evidence="2">The sequence shown here is derived from an EMBL/GenBank/DDBJ whole genome shotgun (WGS) entry which is preliminary data.</text>
</comment>